<name>A0A3S5FBX8_9PLAT</name>
<protein>
    <recommendedName>
        <fullName evidence="5">EGF-like domain-containing protein</fullName>
    </recommendedName>
</protein>
<evidence type="ECO:0000313" key="3">
    <source>
        <dbReference type="EMBL" id="VEL08956.1"/>
    </source>
</evidence>
<evidence type="ECO:0000313" key="4">
    <source>
        <dbReference type="Proteomes" id="UP000784294"/>
    </source>
</evidence>
<keyword evidence="4" id="KW-1185">Reference proteome</keyword>
<dbReference type="Gene3D" id="4.10.400.10">
    <property type="entry name" value="Low-density Lipoprotein Receptor"/>
    <property type="match status" value="1"/>
</dbReference>
<comment type="caution">
    <text evidence="2">Lacks conserved residue(s) required for the propagation of feature annotation.</text>
</comment>
<dbReference type="InterPro" id="IPR002172">
    <property type="entry name" value="LDrepeatLR_classA_rpt"/>
</dbReference>
<reference evidence="3" key="1">
    <citation type="submission" date="2018-11" db="EMBL/GenBank/DDBJ databases">
        <authorList>
            <consortium name="Pathogen Informatics"/>
        </authorList>
    </citation>
    <scope>NUCLEOTIDE SEQUENCE</scope>
</reference>
<keyword evidence="1 2" id="KW-1015">Disulfide bond</keyword>
<evidence type="ECO:0000256" key="2">
    <source>
        <dbReference type="PROSITE-ProRule" id="PRU00124"/>
    </source>
</evidence>
<dbReference type="CDD" id="cd00112">
    <property type="entry name" value="LDLa"/>
    <property type="match status" value="1"/>
</dbReference>
<proteinExistence type="predicted"/>
<organism evidence="3 4">
    <name type="scientific">Protopolystoma xenopodis</name>
    <dbReference type="NCBI Taxonomy" id="117903"/>
    <lineage>
        <taxon>Eukaryota</taxon>
        <taxon>Metazoa</taxon>
        <taxon>Spiralia</taxon>
        <taxon>Lophotrochozoa</taxon>
        <taxon>Platyhelminthes</taxon>
        <taxon>Monogenea</taxon>
        <taxon>Polyopisthocotylea</taxon>
        <taxon>Polystomatidea</taxon>
        <taxon>Polystomatidae</taxon>
        <taxon>Protopolystoma</taxon>
    </lineage>
</organism>
<dbReference type="PROSITE" id="PS50068">
    <property type="entry name" value="LDLRA_2"/>
    <property type="match status" value="1"/>
</dbReference>
<dbReference type="Pfam" id="PF00057">
    <property type="entry name" value="Ldl_recept_a"/>
    <property type="match status" value="1"/>
</dbReference>
<comment type="caution">
    <text evidence="3">The sequence shown here is derived from an EMBL/GenBank/DDBJ whole genome shotgun (WGS) entry which is preliminary data.</text>
</comment>
<dbReference type="InterPro" id="IPR023415">
    <property type="entry name" value="LDLR_class-A_CS"/>
</dbReference>
<dbReference type="SUPFAM" id="SSF57424">
    <property type="entry name" value="LDL receptor-like module"/>
    <property type="match status" value="1"/>
</dbReference>
<dbReference type="Proteomes" id="UP000784294">
    <property type="component" value="Unassembled WGS sequence"/>
</dbReference>
<dbReference type="PROSITE" id="PS01209">
    <property type="entry name" value="LDLRA_1"/>
    <property type="match status" value="1"/>
</dbReference>
<dbReference type="OrthoDB" id="6095194at2759"/>
<feature type="disulfide bond" evidence="2">
    <location>
        <begin position="112"/>
        <end position="127"/>
    </location>
</feature>
<accession>A0A3S5FBX8</accession>
<dbReference type="AlphaFoldDB" id="A0A3S5FBX8"/>
<dbReference type="InterPro" id="IPR036055">
    <property type="entry name" value="LDL_receptor-like_sf"/>
</dbReference>
<gene>
    <name evidence="3" type="ORF">PXEA_LOCUS2396</name>
</gene>
<sequence length="141" mass="15684">MITVRGQRPRQERMHFGARRAQRNLMSRKLTSSFPRRCIYTQCLSSVYWAQFQTAAGQEESSVVLCECTGGRGFECVYDETVCTGKPSKKVCEAGQFTCTTGEDCLDAELVCDGEIDCPNGEDEANCSESLSTAYQLCFVN</sequence>
<dbReference type="SMART" id="SM00192">
    <property type="entry name" value="LDLa"/>
    <property type="match status" value="1"/>
</dbReference>
<dbReference type="EMBL" id="CAAALY010005137">
    <property type="protein sequence ID" value="VEL08956.1"/>
    <property type="molecule type" value="Genomic_DNA"/>
</dbReference>
<evidence type="ECO:0000256" key="1">
    <source>
        <dbReference type="ARBA" id="ARBA00023157"/>
    </source>
</evidence>
<evidence type="ECO:0008006" key="5">
    <source>
        <dbReference type="Google" id="ProtNLM"/>
    </source>
</evidence>